<dbReference type="InterPro" id="IPR018244">
    <property type="entry name" value="Allrgn_V5/Tpx1_CS"/>
</dbReference>
<dbReference type="Pfam" id="PF00188">
    <property type="entry name" value="CAP"/>
    <property type="match status" value="1"/>
</dbReference>
<evidence type="ECO:0000256" key="1">
    <source>
        <dbReference type="SAM" id="SignalP"/>
    </source>
</evidence>
<feature type="signal peptide" evidence="1">
    <location>
        <begin position="1"/>
        <end position="19"/>
    </location>
</feature>
<feature type="chain" id="PRO_5046575968" description="SCP domain-containing protein" evidence="1">
    <location>
        <begin position="20"/>
        <end position="182"/>
    </location>
</feature>
<protein>
    <recommendedName>
        <fullName evidence="2">SCP domain-containing protein</fullName>
    </recommendedName>
</protein>
<dbReference type="EMBL" id="CAXLJM020000146">
    <property type="protein sequence ID" value="CAL8141285.1"/>
    <property type="molecule type" value="Genomic_DNA"/>
</dbReference>
<dbReference type="Gene3D" id="3.40.33.10">
    <property type="entry name" value="CAP"/>
    <property type="match status" value="1"/>
</dbReference>
<dbReference type="PRINTS" id="PR00837">
    <property type="entry name" value="V5TPXLIKE"/>
</dbReference>
<dbReference type="InterPro" id="IPR001283">
    <property type="entry name" value="CRISP-related"/>
</dbReference>
<dbReference type="Proteomes" id="UP001642540">
    <property type="component" value="Unassembled WGS sequence"/>
</dbReference>
<dbReference type="SMART" id="SM00198">
    <property type="entry name" value="SCP"/>
    <property type="match status" value="1"/>
</dbReference>
<keyword evidence="1" id="KW-0732">Signal</keyword>
<dbReference type="SUPFAM" id="SSF55797">
    <property type="entry name" value="PR-1-like"/>
    <property type="match status" value="1"/>
</dbReference>
<dbReference type="PROSITE" id="PS01009">
    <property type="entry name" value="CRISP_1"/>
    <property type="match status" value="1"/>
</dbReference>
<organism evidence="3 4">
    <name type="scientific">Orchesella dallaii</name>
    <dbReference type="NCBI Taxonomy" id="48710"/>
    <lineage>
        <taxon>Eukaryota</taxon>
        <taxon>Metazoa</taxon>
        <taxon>Ecdysozoa</taxon>
        <taxon>Arthropoda</taxon>
        <taxon>Hexapoda</taxon>
        <taxon>Collembola</taxon>
        <taxon>Entomobryomorpha</taxon>
        <taxon>Entomobryoidea</taxon>
        <taxon>Orchesellidae</taxon>
        <taxon>Orchesellinae</taxon>
        <taxon>Orchesella</taxon>
    </lineage>
</organism>
<name>A0ABP1S1C1_9HEXA</name>
<proteinExistence type="predicted"/>
<evidence type="ECO:0000313" key="3">
    <source>
        <dbReference type="EMBL" id="CAL8141285.1"/>
    </source>
</evidence>
<gene>
    <name evidence="3" type="ORF">ODALV1_LOCUS28649</name>
</gene>
<dbReference type="InterPro" id="IPR035940">
    <property type="entry name" value="CAP_sf"/>
</dbReference>
<dbReference type="PANTHER" id="PTHR10334">
    <property type="entry name" value="CYSTEINE-RICH SECRETORY PROTEIN-RELATED"/>
    <property type="match status" value="1"/>
</dbReference>
<evidence type="ECO:0000259" key="2">
    <source>
        <dbReference type="SMART" id="SM00198"/>
    </source>
</evidence>
<comment type="caution">
    <text evidence="3">The sequence shown here is derived from an EMBL/GenBank/DDBJ whole genome shotgun (WGS) entry which is preliminary data.</text>
</comment>
<accession>A0ABP1S1C1</accession>
<feature type="domain" description="SCP" evidence="2">
    <location>
        <begin position="28"/>
        <end position="163"/>
    </location>
</feature>
<evidence type="ECO:0000313" key="4">
    <source>
        <dbReference type="Proteomes" id="UP001642540"/>
    </source>
</evidence>
<dbReference type="InterPro" id="IPR014044">
    <property type="entry name" value="CAP_dom"/>
</dbReference>
<keyword evidence="4" id="KW-1185">Reference proteome</keyword>
<reference evidence="3 4" key="1">
    <citation type="submission" date="2024-08" db="EMBL/GenBank/DDBJ databases">
        <authorList>
            <person name="Cucini C."/>
            <person name="Frati F."/>
        </authorList>
    </citation>
    <scope>NUCLEOTIDE SEQUENCE [LARGE SCALE GENOMIC DNA]</scope>
</reference>
<sequence length="182" mass="21505">MNIQKFSLVFMLISRVFEPGPCPTLAATEYEQVARSLHNRYRVRHYARPLYSRDYLHRRAVRCAQFYVNLGTIDHSCPYVHEAGENIWALWGGNPSNSQIATRSTKSWYAEESQYRYKDRQSGTGHFTQMVWASSQYLGVGIWRNRNMAVAVALYYPAGNYRGEYRINVKRPSSYYRYRYRQ</sequence>